<name>A0A1H1L172_9CORY</name>
<protein>
    <submittedName>
        <fullName evidence="2">Acetyltransferase (GNAT) family protein</fullName>
    </submittedName>
</protein>
<dbReference type="eggNOG" id="COG0456">
    <property type="taxonomic scope" value="Bacteria"/>
</dbReference>
<organism evidence="2 3">
    <name type="scientific">Corynebacterium timonense</name>
    <dbReference type="NCBI Taxonomy" id="441500"/>
    <lineage>
        <taxon>Bacteria</taxon>
        <taxon>Bacillati</taxon>
        <taxon>Actinomycetota</taxon>
        <taxon>Actinomycetes</taxon>
        <taxon>Mycobacteriales</taxon>
        <taxon>Corynebacteriaceae</taxon>
        <taxon>Corynebacterium</taxon>
    </lineage>
</organism>
<gene>
    <name evidence="2" type="ORF">SAMN04488539_0015</name>
</gene>
<keyword evidence="2" id="KW-0808">Transferase</keyword>
<dbReference type="PANTHER" id="PTHR43072:SF60">
    <property type="entry name" value="L-2,4-DIAMINOBUTYRIC ACID ACETYLTRANSFERASE"/>
    <property type="match status" value="1"/>
</dbReference>
<dbReference type="GO" id="GO:0016747">
    <property type="term" value="F:acyltransferase activity, transferring groups other than amino-acyl groups"/>
    <property type="evidence" value="ECO:0007669"/>
    <property type="project" value="InterPro"/>
</dbReference>
<dbReference type="InterPro" id="IPR000182">
    <property type="entry name" value="GNAT_dom"/>
</dbReference>
<keyword evidence="3" id="KW-1185">Reference proteome</keyword>
<feature type="domain" description="N-acetyltransferase" evidence="1">
    <location>
        <begin position="186"/>
        <end position="320"/>
    </location>
</feature>
<dbReference type="Pfam" id="PF24553">
    <property type="entry name" value="Rv0428c_C"/>
    <property type="match status" value="1"/>
</dbReference>
<dbReference type="AlphaFoldDB" id="A0A1H1L172"/>
<evidence type="ECO:0000313" key="2">
    <source>
        <dbReference type="EMBL" id="SDR68321.1"/>
    </source>
</evidence>
<dbReference type="STRING" id="1203190.GCA_000312345_02421"/>
<dbReference type="Gene3D" id="3.40.630.30">
    <property type="match status" value="1"/>
</dbReference>
<dbReference type="InterPro" id="IPR016181">
    <property type="entry name" value="Acyl_CoA_acyltransferase"/>
</dbReference>
<evidence type="ECO:0000313" key="3">
    <source>
        <dbReference type="Proteomes" id="UP000182237"/>
    </source>
</evidence>
<dbReference type="PROSITE" id="PS51186">
    <property type="entry name" value="GNAT"/>
    <property type="match status" value="1"/>
</dbReference>
<dbReference type="InterPro" id="IPR056935">
    <property type="entry name" value="Rv0428c-like_C"/>
</dbReference>
<accession>A0A1H1L172</accession>
<dbReference type="EMBL" id="LT629765">
    <property type="protein sequence ID" value="SDR68321.1"/>
    <property type="molecule type" value="Genomic_DNA"/>
</dbReference>
<evidence type="ECO:0000259" key="1">
    <source>
        <dbReference type="PROSITE" id="PS51186"/>
    </source>
</evidence>
<dbReference type="SUPFAM" id="SSF55729">
    <property type="entry name" value="Acyl-CoA N-acyltransferases (Nat)"/>
    <property type="match status" value="1"/>
</dbReference>
<proteinExistence type="predicted"/>
<dbReference type="Proteomes" id="UP000182237">
    <property type="component" value="Chromosome I"/>
</dbReference>
<dbReference type="PANTHER" id="PTHR43072">
    <property type="entry name" value="N-ACETYLTRANSFERASE"/>
    <property type="match status" value="1"/>
</dbReference>
<dbReference type="OrthoDB" id="9775595at2"/>
<reference evidence="2 3" key="1">
    <citation type="submission" date="2016-10" db="EMBL/GenBank/DDBJ databases">
        <authorList>
            <person name="de Groot N.N."/>
        </authorList>
    </citation>
    <scope>NUCLEOTIDE SEQUENCE [LARGE SCALE GENOMIC DNA]</scope>
    <source>
        <strain evidence="2 3">DSM 45434</strain>
    </source>
</reference>
<dbReference type="RefSeq" id="WP_019195183.1">
    <property type="nucleotide sequence ID" value="NZ_LT629765.1"/>
</dbReference>
<sequence>MSRFFRSDEVAVGDRVVVRQRRGEHSSDVVGHVVGLDPLRVRPQAVGGFPSSKNAIEIHDVHVVKKLPPRTVRNSDIRAIETAYAKAFPGLEHELIDGWLARTGADIAERSNSAVPLGHSAGFAPVPLEKLRAFYARHNQPVRLLIPERIGKPALTLVESGGWSLGEEILVMTHPLTRTDAPSARFRVDDTPDADWLALYHFRGQPLPAEALRAVDAAIEGRMAFARLVVEGRTVAVTRATITESTDGRRWLGYSAVEVAPDLRRRGLGTELVSGLLGWGAAAGADAAYLQTRASNVAAVNLYHATGFVEHHRHRYAQLG</sequence>